<dbReference type="Proteomes" id="UP000620127">
    <property type="component" value="Unassembled WGS sequence"/>
</dbReference>
<evidence type="ECO:0000313" key="2">
    <source>
        <dbReference type="Proteomes" id="UP000620127"/>
    </source>
</evidence>
<dbReference type="EMBL" id="BMYT01000003">
    <property type="protein sequence ID" value="GGX16004.1"/>
    <property type="molecule type" value="Genomic_DNA"/>
</dbReference>
<comment type="caution">
    <text evidence="1">The sequence shown here is derived from an EMBL/GenBank/DDBJ whole genome shotgun (WGS) entry which is preliminary data.</text>
</comment>
<proteinExistence type="predicted"/>
<gene>
    <name evidence="1" type="ORF">GCM10011282_22940</name>
</gene>
<protein>
    <submittedName>
        <fullName evidence="1">Uncharacterized protein</fullName>
    </submittedName>
</protein>
<keyword evidence="2" id="KW-1185">Reference proteome</keyword>
<reference evidence="2" key="1">
    <citation type="journal article" date="2019" name="Int. J. Syst. Evol. Microbiol.">
        <title>The Global Catalogue of Microorganisms (GCM) 10K type strain sequencing project: providing services to taxonomists for standard genome sequencing and annotation.</title>
        <authorList>
            <consortium name="The Broad Institute Genomics Platform"/>
            <consortium name="The Broad Institute Genome Sequencing Center for Infectious Disease"/>
            <person name="Wu L."/>
            <person name="Ma J."/>
        </authorList>
    </citation>
    <scope>NUCLEOTIDE SEQUENCE [LARGE SCALE GENOMIC DNA]</scope>
    <source>
        <strain evidence="2">KCTC 23916</strain>
    </source>
</reference>
<evidence type="ECO:0000313" key="1">
    <source>
        <dbReference type="EMBL" id="GGX16004.1"/>
    </source>
</evidence>
<sequence length="63" mass="6953">MDQSHARNAQSADAIPNSNALEDLYKMAADKLINPKMAQITMMAIVDHKNVRSFSACKAERSC</sequence>
<name>A0ABQ2XGP4_9BURK</name>
<organism evidence="1 2">
    <name type="scientific">Undibacterium macrobrachii</name>
    <dbReference type="NCBI Taxonomy" id="1119058"/>
    <lineage>
        <taxon>Bacteria</taxon>
        <taxon>Pseudomonadati</taxon>
        <taxon>Pseudomonadota</taxon>
        <taxon>Betaproteobacteria</taxon>
        <taxon>Burkholderiales</taxon>
        <taxon>Oxalobacteraceae</taxon>
        <taxon>Undibacterium</taxon>
    </lineage>
</organism>
<accession>A0ABQ2XGP4</accession>